<reference evidence="4" key="1">
    <citation type="submission" date="2017-05" db="UniProtKB">
        <authorList>
            <consortium name="EnsemblMetazoa"/>
        </authorList>
    </citation>
    <scope>IDENTIFICATION</scope>
</reference>
<dbReference type="EnsemblMetazoa" id="Aqu2.1.09490_001">
    <property type="protein sequence ID" value="Aqu2.1.09490_001"/>
    <property type="gene ID" value="Aqu2.1.09490"/>
</dbReference>
<dbReference type="Pfam" id="PF00098">
    <property type="entry name" value="zf-CCHC"/>
    <property type="match status" value="1"/>
</dbReference>
<dbReference type="InterPro" id="IPR036875">
    <property type="entry name" value="Znf_CCHC_sf"/>
</dbReference>
<evidence type="ECO:0000256" key="1">
    <source>
        <dbReference type="PROSITE-ProRule" id="PRU00047"/>
    </source>
</evidence>
<dbReference type="InParanoid" id="A0A1X7T528"/>
<feature type="domain" description="CCHC-type" evidence="3">
    <location>
        <begin position="100"/>
        <end position="117"/>
    </location>
</feature>
<dbReference type="PROSITE" id="PS50158">
    <property type="entry name" value="ZF_CCHC"/>
    <property type="match status" value="1"/>
</dbReference>
<feature type="region of interest" description="Disordered" evidence="2">
    <location>
        <begin position="54"/>
        <end position="137"/>
    </location>
</feature>
<dbReference type="GO" id="GO:0008270">
    <property type="term" value="F:zinc ion binding"/>
    <property type="evidence" value="ECO:0007669"/>
    <property type="project" value="UniProtKB-KW"/>
</dbReference>
<name>A0A1X7T528_AMPQE</name>
<dbReference type="Gene3D" id="4.10.60.10">
    <property type="entry name" value="Zinc finger, CCHC-type"/>
    <property type="match status" value="1"/>
</dbReference>
<dbReference type="GO" id="GO:0003676">
    <property type="term" value="F:nucleic acid binding"/>
    <property type="evidence" value="ECO:0007669"/>
    <property type="project" value="InterPro"/>
</dbReference>
<evidence type="ECO:0000256" key="2">
    <source>
        <dbReference type="SAM" id="MobiDB-lite"/>
    </source>
</evidence>
<proteinExistence type="predicted"/>
<keyword evidence="1" id="KW-0479">Metal-binding</keyword>
<dbReference type="AlphaFoldDB" id="A0A1X7T528"/>
<evidence type="ECO:0000313" key="4">
    <source>
        <dbReference type="EnsemblMetazoa" id="Aqu2.1.09490_001"/>
    </source>
</evidence>
<protein>
    <recommendedName>
        <fullName evidence="3">CCHC-type domain-containing protein</fullName>
    </recommendedName>
</protein>
<accession>A0A1X7T528</accession>
<sequence length="137" mass="15158">MYADTRDALMYAQLQEGLIYDLIKAPAISGATEYLKLCVAAKNEEKRLAELKRRMYQVPSRKTSGMARGPTQSSPTSGGGSKKFAPRSDRDKPVQDYPQRKCWNCGQTGHLSPNCPKPHKESSGTENNRAKANRVGI</sequence>
<evidence type="ECO:0000259" key="3">
    <source>
        <dbReference type="PROSITE" id="PS50158"/>
    </source>
</evidence>
<dbReference type="SMART" id="SM00343">
    <property type="entry name" value="ZnF_C2HC"/>
    <property type="match status" value="1"/>
</dbReference>
<dbReference type="InterPro" id="IPR001878">
    <property type="entry name" value="Znf_CCHC"/>
</dbReference>
<organism evidence="4">
    <name type="scientific">Amphimedon queenslandica</name>
    <name type="common">Sponge</name>
    <dbReference type="NCBI Taxonomy" id="400682"/>
    <lineage>
        <taxon>Eukaryota</taxon>
        <taxon>Metazoa</taxon>
        <taxon>Porifera</taxon>
        <taxon>Demospongiae</taxon>
        <taxon>Heteroscleromorpha</taxon>
        <taxon>Haplosclerida</taxon>
        <taxon>Niphatidae</taxon>
        <taxon>Amphimedon</taxon>
    </lineage>
</organism>
<keyword evidence="1" id="KW-0862">Zinc</keyword>
<dbReference type="SUPFAM" id="SSF57756">
    <property type="entry name" value="Retrovirus zinc finger-like domains"/>
    <property type="match status" value="1"/>
</dbReference>
<keyword evidence="1" id="KW-0863">Zinc-finger</keyword>